<reference evidence="3 4" key="1">
    <citation type="submission" date="2022-11" db="EMBL/GenBank/DDBJ databases">
        <title>Minimal conservation of predation-associated metabolite biosynthetic gene clusters underscores biosynthetic potential of Myxococcota including descriptions for ten novel species: Archangium lansinium sp. nov., Myxococcus landrumus sp. nov., Nannocystis bai.</title>
        <authorList>
            <person name="Ahearne A."/>
            <person name="Stevens C."/>
            <person name="Dowd S."/>
        </authorList>
    </citation>
    <scope>NUCLEOTIDE SEQUENCE [LARGE SCALE GENOMIC DNA]</scope>
    <source>
        <strain evidence="3 4">NCWAL01</strain>
    </source>
</reference>
<gene>
    <name evidence="3" type="ORF">POL68_39900</name>
</gene>
<dbReference type="EMBL" id="JAQNDM010000002">
    <property type="protein sequence ID" value="MDC0714681.1"/>
    <property type="molecule type" value="Genomic_DNA"/>
</dbReference>
<evidence type="ECO:0000313" key="4">
    <source>
        <dbReference type="Proteomes" id="UP001221838"/>
    </source>
</evidence>
<feature type="domain" description="DUF7305" evidence="2">
    <location>
        <begin position="238"/>
        <end position="402"/>
    </location>
</feature>
<evidence type="ECO:0000259" key="2">
    <source>
        <dbReference type="Pfam" id="PF23981"/>
    </source>
</evidence>
<proteinExistence type="predicted"/>
<organism evidence="3 4">
    <name type="scientific">Stigmatella ashevillensis</name>
    <dbReference type="NCBI Taxonomy" id="2995309"/>
    <lineage>
        <taxon>Bacteria</taxon>
        <taxon>Pseudomonadati</taxon>
        <taxon>Myxococcota</taxon>
        <taxon>Myxococcia</taxon>
        <taxon>Myxococcales</taxon>
        <taxon>Cystobacterineae</taxon>
        <taxon>Archangiaceae</taxon>
        <taxon>Stigmatella</taxon>
    </lineage>
</organism>
<accession>A0ABT5DMC3</accession>
<dbReference type="InterPro" id="IPR055729">
    <property type="entry name" value="DUF7305"/>
</dbReference>
<evidence type="ECO:0000256" key="1">
    <source>
        <dbReference type="SAM" id="MobiDB-lite"/>
    </source>
</evidence>
<dbReference type="RefSeq" id="WP_272145373.1">
    <property type="nucleotide sequence ID" value="NZ_JAQNDM010000002.1"/>
</dbReference>
<keyword evidence="4" id="KW-1185">Reference proteome</keyword>
<comment type="caution">
    <text evidence="3">The sequence shown here is derived from an EMBL/GenBank/DDBJ whole genome shotgun (WGS) entry which is preliminary data.</text>
</comment>
<name>A0ABT5DMC3_9BACT</name>
<protein>
    <recommendedName>
        <fullName evidence="2">DUF7305 domain-containing protein</fullName>
    </recommendedName>
</protein>
<dbReference type="PROSITE" id="PS51257">
    <property type="entry name" value="PROKAR_LIPOPROTEIN"/>
    <property type="match status" value="1"/>
</dbReference>
<sequence>MSKGLPRRAHGVLWVGVLISAWAGGCTVRDPVARVREEEDAGPGPGEEDGGPPLPEDWVTYCQGSGPPVLVGSGGAGTTVCSAQVAQQAFPYALCTCETLALSAPLRVDAFHGSQGPYTVGERGGALGVNGNLTSDNVVDVGGALSAEGLIRMGFSLSVGGDLHGSGSLMGNGTFSMAQNARVRGNVEVGSLTVGGRLTVPSESILTGPIQAAEVLRQPVEALSPCGCAPAAQVDIAAFVANHERVNHNADIGLEPSALEGFTGSRTLELPCGRFYLNRIAGQGGLTIVAQGRTALFVGEGVSLGEHLAVQVQGPEAELDLFIGGDVAVTGSLLLGGGAKTPRMRVYIAGAGILTLPVDSAIEGHLYAPQVLLRLSGNAEVFGSVFVRRVEASNTALLHHDLDVLNAAGACVSSSTR</sequence>
<feature type="compositionally biased region" description="Acidic residues" evidence="1">
    <location>
        <begin position="38"/>
        <end position="50"/>
    </location>
</feature>
<dbReference type="Pfam" id="PF23981">
    <property type="entry name" value="DUF7305"/>
    <property type="match status" value="1"/>
</dbReference>
<evidence type="ECO:0000313" key="3">
    <source>
        <dbReference type="EMBL" id="MDC0714681.1"/>
    </source>
</evidence>
<feature type="region of interest" description="Disordered" evidence="1">
    <location>
        <begin position="36"/>
        <end position="55"/>
    </location>
</feature>
<dbReference type="Proteomes" id="UP001221838">
    <property type="component" value="Unassembled WGS sequence"/>
</dbReference>